<dbReference type="CDD" id="cd00009">
    <property type="entry name" value="AAA"/>
    <property type="match status" value="1"/>
</dbReference>
<evidence type="ECO:0000313" key="8">
    <source>
        <dbReference type="Proteomes" id="UP000199163"/>
    </source>
</evidence>
<dbReference type="GO" id="GO:0000156">
    <property type="term" value="F:phosphorelay response regulator activity"/>
    <property type="evidence" value="ECO:0007669"/>
    <property type="project" value="InterPro"/>
</dbReference>
<evidence type="ECO:0000259" key="5">
    <source>
        <dbReference type="PROSITE" id="PS50045"/>
    </source>
</evidence>
<dbReference type="InterPro" id="IPR058031">
    <property type="entry name" value="AAA_lid_NorR"/>
</dbReference>
<dbReference type="InterPro" id="IPR002078">
    <property type="entry name" value="Sigma_54_int"/>
</dbReference>
<proteinExistence type="predicted"/>
<dbReference type="InterPro" id="IPR035965">
    <property type="entry name" value="PAS-like_dom_sf"/>
</dbReference>
<dbReference type="InterPro" id="IPR025944">
    <property type="entry name" value="Sigma_54_int_dom_CS"/>
</dbReference>
<dbReference type="InterPro" id="IPR002197">
    <property type="entry name" value="HTH_Fis"/>
</dbReference>
<dbReference type="EMBL" id="FNDK01000003">
    <property type="protein sequence ID" value="SDH25157.1"/>
    <property type="molecule type" value="Genomic_DNA"/>
</dbReference>
<dbReference type="SMART" id="SM00382">
    <property type="entry name" value="AAA"/>
    <property type="match status" value="1"/>
</dbReference>
<evidence type="ECO:0000259" key="6">
    <source>
        <dbReference type="PROSITE" id="PS50112"/>
    </source>
</evidence>
<dbReference type="Pfam" id="PF00158">
    <property type="entry name" value="Sigma54_activat"/>
    <property type="match status" value="1"/>
</dbReference>
<dbReference type="InterPro" id="IPR025662">
    <property type="entry name" value="Sigma_54_int_dom_ATP-bd_1"/>
</dbReference>
<dbReference type="RefSeq" id="WP_091271613.1">
    <property type="nucleotide sequence ID" value="NZ_FNDK01000003.1"/>
</dbReference>
<dbReference type="SUPFAM" id="SSF46689">
    <property type="entry name" value="Homeodomain-like"/>
    <property type="match status" value="1"/>
</dbReference>
<dbReference type="InterPro" id="IPR010524">
    <property type="entry name" value="Sig_transdc_resp-reg_PrpR_N"/>
</dbReference>
<dbReference type="Pfam" id="PF06506">
    <property type="entry name" value="PrpR_N"/>
    <property type="match status" value="1"/>
</dbReference>
<dbReference type="SUPFAM" id="SSF55785">
    <property type="entry name" value="PYP-like sensor domain (PAS domain)"/>
    <property type="match status" value="1"/>
</dbReference>
<dbReference type="GO" id="GO:0005524">
    <property type="term" value="F:ATP binding"/>
    <property type="evidence" value="ECO:0007669"/>
    <property type="project" value="UniProtKB-KW"/>
</dbReference>
<accession>A0A1G8AW83</accession>
<dbReference type="SUPFAM" id="SSF52540">
    <property type="entry name" value="P-loop containing nucleoside triphosphate hydrolases"/>
    <property type="match status" value="1"/>
</dbReference>
<reference evidence="7 8" key="1">
    <citation type="submission" date="2016-10" db="EMBL/GenBank/DDBJ databases">
        <authorList>
            <person name="de Groot N.N."/>
        </authorList>
    </citation>
    <scope>NUCLEOTIDE SEQUENCE [LARGE SCALE GENOMIC DNA]</scope>
    <source>
        <strain evidence="7 8">DSM 21632</strain>
    </source>
</reference>
<dbReference type="Gene3D" id="3.30.450.20">
    <property type="entry name" value="PAS domain"/>
    <property type="match status" value="1"/>
</dbReference>
<keyword evidence="8" id="KW-1185">Reference proteome</keyword>
<keyword evidence="4" id="KW-0804">Transcription</keyword>
<gene>
    <name evidence="7" type="ORF">SAMN05192534_10343</name>
</gene>
<dbReference type="SMART" id="SM00091">
    <property type="entry name" value="PAS"/>
    <property type="match status" value="1"/>
</dbReference>
<evidence type="ECO:0000256" key="1">
    <source>
        <dbReference type="ARBA" id="ARBA00022741"/>
    </source>
</evidence>
<dbReference type="GO" id="GO:0006355">
    <property type="term" value="P:regulation of DNA-templated transcription"/>
    <property type="evidence" value="ECO:0007669"/>
    <property type="project" value="InterPro"/>
</dbReference>
<protein>
    <submittedName>
        <fullName evidence="7">Transcriptional regulator, propionate catabolism operon regulatory protein</fullName>
    </submittedName>
</protein>
<feature type="domain" description="Sigma-54 factor interaction" evidence="5">
    <location>
        <begin position="324"/>
        <end position="546"/>
    </location>
</feature>
<dbReference type="SUPFAM" id="SSF159800">
    <property type="entry name" value="PrpR receptor domain-like"/>
    <property type="match status" value="1"/>
</dbReference>
<dbReference type="Proteomes" id="UP000199163">
    <property type="component" value="Unassembled WGS sequence"/>
</dbReference>
<dbReference type="PROSITE" id="PS50112">
    <property type="entry name" value="PAS"/>
    <property type="match status" value="1"/>
</dbReference>
<dbReference type="Pfam" id="PF02954">
    <property type="entry name" value="HTH_8"/>
    <property type="match status" value="1"/>
</dbReference>
<evidence type="ECO:0000256" key="4">
    <source>
        <dbReference type="ARBA" id="ARBA00023163"/>
    </source>
</evidence>
<dbReference type="PROSITE" id="PS00688">
    <property type="entry name" value="SIGMA54_INTERACT_3"/>
    <property type="match status" value="1"/>
</dbReference>
<dbReference type="GO" id="GO:0043565">
    <property type="term" value="F:sequence-specific DNA binding"/>
    <property type="evidence" value="ECO:0007669"/>
    <property type="project" value="InterPro"/>
</dbReference>
<dbReference type="PANTHER" id="PTHR32071">
    <property type="entry name" value="TRANSCRIPTIONAL REGULATORY PROTEIN"/>
    <property type="match status" value="1"/>
</dbReference>
<dbReference type="InterPro" id="IPR009057">
    <property type="entry name" value="Homeodomain-like_sf"/>
</dbReference>
<evidence type="ECO:0000256" key="3">
    <source>
        <dbReference type="ARBA" id="ARBA00023015"/>
    </source>
</evidence>
<dbReference type="PRINTS" id="PR01590">
    <property type="entry name" value="HTHFIS"/>
</dbReference>
<feature type="domain" description="PAS" evidence="6">
    <location>
        <begin position="194"/>
        <end position="245"/>
    </location>
</feature>
<dbReference type="PANTHER" id="PTHR32071:SF57">
    <property type="entry name" value="C4-DICARBOXYLATE TRANSPORT TRANSCRIPTIONAL REGULATORY PROTEIN DCTD"/>
    <property type="match status" value="1"/>
</dbReference>
<evidence type="ECO:0000256" key="2">
    <source>
        <dbReference type="ARBA" id="ARBA00022840"/>
    </source>
</evidence>
<evidence type="ECO:0000313" key="7">
    <source>
        <dbReference type="EMBL" id="SDH25157.1"/>
    </source>
</evidence>
<dbReference type="FunFam" id="3.40.50.300:FF:000006">
    <property type="entry name" value="DNA-binding transcriptional regulator NtrC"/>
    <property type="match status" value="1"/>
</dbReference>
<dbReference type="InterPro" id="IPR027417">
    <property type="entry name" value="P-loop_NTPase"/>
</dbReference>
<dbReference type="Pfam" id="PF25601">
    <property type="entry name" value="AAA_lid_14"/>
    <property type="match status" value="1"/>
</dbReference>
<name>A0A1G8AW83_9BACI</name>
<dbReference type="PROSITE" id="PS50045">
    <property type="entry name" value="SIGMA54_INTERACT_4"/>
    <property type="match status" value="1"/>
</dbReference>
<dbReference type="Gene3D" id="3.40.50.300">
    <property type="entry name" value="P-loop containing nucleotide triphosphate hydrolases"/>
    <property type="match status" value="1"/>
</dbReference>
<dbReference type="STRING" id="568899.SAMN05192534_10343"/>
<dbReference type="OrthoDB" id="9771372at2"/>
<organism evidence="7 8">
    <name type="scientific">Alteribacillus persepolensis</name>
    <dbReference type="NCBI Taxonomy" id="568899"/>
    <lineage>
        <taxon>Bacteria</taxon>
        <taxon>Bacillati</taxon>
        <taxon>Bacillota</taxon>
        <taxon>Bacilli</taxon>
        <taxon>Bacillales</taxon>
        <taxon>Bacillaceae</taxon>
        <taxon>Alteribacillus</taxon>
    </lineage>
</organism>
<dbReference type="InterPro" id="IPR003593">
    <property type="entry name" value="AAA+_ATPase"/>
</dbReference>
<dbReference type="Pfam" id="PF00989">
    <property type="entry name" value="PAS"/>
    <property type="match status" value="1"/>
</dbReference>
<dbReference type="PROSITE" id="PS00675">
    <property type="entry name" value="SIGMA54_INTERACT_1"/>
    <property type="match status" value="1"/>
</dbReference>
<dbReference type="AlphaFoldDB" id="A0A1G8AW83"/>
<dbReference type="InterPro" id="IPR000014">
    <property type="entry name" value="PAS"/>
</dbReference>
<dbReference type="CDD" id="cd00130">
    <property type="entry name" value="PAS"/>
    <property type="match status" value="1"/>
</dbReference>
<dbReference type="Gene3D" id="3.40.50.10660">
    <property type="entry name" value="PrpR receptor domain-like"/>
    <property type="match status" value="1"/>
</dbReference>
<dbReference type="Gene3D" id="1.10.10.60">
    <property type="entry name" value="Homeodomain-like"/>
    <property type="match status" value="1"/>
</dbReference>
<keyword evidence="1" id="KW-0547">Nucleotide-binding</keyword>
<dbReference type="Gene3D" id="1.10.8.60">
    <property type="match status" value="1"/>
</dbReference>
<keyword evidence="2" id="KW-0067">ATP-binding</keyword>
<dbReference type="InterPro" id="IPR013767">
    <property type="entry name" value="PAS_fold"/>
</dbReference>
<keyword evidence="3" id="KW-0805">Transcription regulation</keyword>
<sequence length="625" mass="71379">MHPKIYIVGFPQFSDLARENLKTLPPWLDYQIKELPLELLENDSSIEKLQSLFEPGAVIISGVHLARYLKKRISNFIIPVRVTTYDLLKVAERTGSKDIVVMNYGDNINEIYKMSYLLHVRIRQIAFNTKEEAYQIFKELKEEGVTFVAGGSWVCENAKDFGLDSIFYYSPRAISAAFNDAMNILRAYRSELEKMTLFKTILDINRSGIISTDSDLTVRVINKMTEQLLGIKSQHVVGKHLYDLVPSLQEKQLPSESGTGQFHIIFEHHTTRFIADMAPIDLNGELMGYLLSINTATSIQKAEQKIRKNITKRPMTANYHFDDIIGSSAAVQDTKQQARKFSSEDSSILIHGESGTGKELFAQSIHNASPRKNQPFVAVNCAALPENLIDSELFGYEEGSFTGARKGGKTGLFELAHQGTIFLDEISELPLHLQSRLLRVLQEEEIVRVGGNQIIPVDVRIITASNKNLLDCIKEGRFREDLYFRISVLPLYIPPLREREHDIVELFQFFIRNNKALHSLDLDLLLQYHWPGNIRELENVAKRFEVLCKGETLTSETVQRTLYHSLFPSHALSPFEEYEQQRLSESEQIKQALHKANGNKEQAAKLLGISRTTLWRRMKENHLQL</sequence>